<evidence type="ECO:0000313" key="3">
    <source>
        <dbReference type="Proteomes" id="UP000279275"/>
    </source>
</evidence>
<dbReference type="PANTHER" id="PTHR35585:SF1">
    <property type="entry name" value="HHE DOMAIN PROTEIN (AFU_ORTHOLOGUE AFUA_4G00730)"/>
    <property type="match status" value="1"/>
</dbReference>
<dbReference type="Pfam" id="PF01814">
    <property type="entry name" value="Hemerythrin"/>
    <property type="match status" value="1"/>
</dbReference>
<evidence type="ECO:0000313" key="2">
    <source>
        <dbReference type="EMBL" id="RMI30390.1"/>
    </source>
</evidence>
<comment type="caution">
    <text evidence="2">The sequence shown here is derived from an EMBL/GenBank/DDBJ whole genome shotgun (WGS) entry which is preliminary data.</text>
</comment>
<dbReference type="AlphaFoldDB" id="A0A3M2L0Y1"/>
<dbReference type="EMBL" id="RFFH01000010">
    <property type="protein sequence ID" value="RMI30390.1"/>
    <property type="molecule type" value="Genomic_DNA"/>
</dbReference>
<dbReference type="PANTHER" id="PTHR35585">
    <property type="entry name" value="HHE DOMAIN PROTEIN (AFU_ORTHOLOGUE AFUA_4G00730)"/>
    <property type="match status" value="1"/>
</dbReference>
<evidence type="ECO:0000259" key="1">
    <source>
        <dbReference type="Pfam" id="PF01814"/>
    </source>
</evidence>
<name>A0A3M2L0Y1_9NOCA</name>
<organism evidence="2 3">
    <name type="scientific">Nocardia stercoris</name>
    <dbReference type="NCBI Taxonomy" id="2483361"/>
    <lineage>
        <taxon>Bacteria</taxon>
        <taxon>Bacillati</taxon>
        <taxon>Actinomycetota</taxon>
        <taxon>Actinomycetes</taxon>
        <taxon>Mycobacteriales</taxon>
        <taxon>Nocardiaceae</taxon>
        <taxon>Nocardia</taxon>
    </lineage>
</organism>
<proteinExistence type="predicted"/>
<dbReference type="Gene3D" id="1.20.120.520">
    <property type="entry name" value="nmb1532 protein domain like"/>
    <property type="match status" value="1"/>
</dbReference>
<gene>
    <name evidence="2" type="ORF">EBN03_22400</name>
</gene>
<dbReference type="InterPro" id="IPR012312">
    <property type="entry name" value="Hemerythrin-like"/>
</dbReference>
<dbReference type="RefSeq" id="WP_122190057.1">
    <property type="nucleotide sequence ID" value="NZ_RFFH01000010.1"/>
</dbReference>
<dbReference type="OrthoDB" id="3212362at2"/>
<accession>A0A3M2L0Y1</accession>
<feature type="domain" description="Hemerythrin-like" evidence="1">
    <location>
        <begin position="8"/>
        <end position="122"/>
    </location>
</feature>
<sequence>MSNPDDDVIEVLLRQHREVEYLLDLLVEGTTARPETFDALVGMLTLHESAEEQVVHPAVRSLPGGNAVVDARLDEEHEAKHVLADLRELGVDDPGFDELFEKFATAVRHHASYEELYEFPLLRAGRQPEDLRDMAVSVEAAQTVGPTHPHPHAGESALANTVAAPLLGAFDRVLDAVRDFSRAHGH</sequence>
<keyword evidence="3" id="KW-1185">Reference proteome</keyword>
<dbReference type="Proteomes" id="UP000279275">
    <property type="component" value="Unassembled WGS sequence"/>
</dbReference>
<reference evidence="2 3" key="1">
    <citation type="submission" date="2018-10" db="EMBL/GenBank/DDBJ databases">
        <title>Isolation from cow dung.</title>
        <authorList>
            <person name="Ling L."/>
        </authorList>
    </citation>
    <scope>NUCLEOTIDE SEQUENCE [LARGE SCALE GENOMIC DNA]</scope>
    <source>
        <strain evidence="2 3">NEAU-LL90</strain>
    </source>
</reference>
<protein>
    <submittedName>
        <fullName evidence="2">Hemerythrin domain-containing protein</fullName>
    </submittedName>
</protein>